<keyword evidence="3" id="KW-1185">Reference proteome</keyword>
<proteinExistence type="predicted"/>
<sequence>MSGRQHTTEQPSNQAQMSEKKENGVGDAFMKGAAKEAGEQTVSYGAENGEESYNKAKAEAQGLWAKYCGCFGSA</sequence>
<feature type="region of interest" description="Disordered" evidence="1">
    <location>
        <begin position="1"/>
        <end position="43"/>
    </location>
</feature>
<comment type="caution">
    <text evidence="2">The sequence shown here is derived from an EMBL/GenBank/DDBJ whole genome shotgun (WGS) entry which is preliminary data.</text>
</comment>
<feature type="compositionally biased region" description="Polar residues" evidence="1">
    <location>
        <begin position="1"/>
        <end position="17"/>
    </location>
</feature>
<dbReference type="Proteomes" id="UP001556367">
    <property type="component" value="Unassembled WGS sequence"/>
</dbReference>
<name>A0ABR3JCP7_9AGAR</name>
<evidence type="ECO:0000313" key="2">
    <source>
        <dbReference type="EMBL" id="KAL0953203.1"/>
    </source>
</evidence>
<organism evidence="2 3">
    <name type="scientific">Hohenbuehelia grisea</name>
    <dbReference type="NCBI Taxonomy" id="104357"/>
    <lineage>
        <taxon>Eukaryota</taxon>
        <taxon>Fungi</taxon>
        <taxon>Dikarya</taxon>
        <taxon>Basidiomycota</taxon>
        <taxon>Agaricomycotina</taxon>
        <taxon>Agaricomycetes</taxon>
        <taxon>Agaricomycetidae</taxon>
        <taxon>Agaricales</taxon>
        <taxon>Pleurotineae</taxon>
        <taxon>Pleurotaceae</taxon>
        <taxon>Hohenbuehelia</taxon>
    </lineage>
</organism>
<reference evidence="3" key="1">
    <citation type="submission" date="2024-06" db="EMBL/GenBank/DDBJ databases">
        <title>Multi-omics analyses provide insights into the biosynthesis of the anticancer antibiotic pleurotin in Hohenbuehelia grisea.</title>
        <authorList>
            <person name="Weaver J.A."/>
            <person name="Alberti F."/>
        </authorList>
    </citation>
    <scope>NUCLEOTIDE SEQUENCE [LARGE SCALE GENOMIC DNA]</scope>
    <source>
        <strain evidence="3">T-177</strain>
    </source>
</reference>
<accession>A0ABR3JCP7</accession>
<protein>
    <submittedName>
        <fullName evidence="2">Uncharacterized protein</fullName>
    </submittedName>
</protein>
<dbReference type="EMBL" id="JASNQZ010000008">
    <property type="protein sequence ID" value="KAL0953203.1"/>
    <property type="molecule type" value="Genomic_DNA"/>
</dbReference>
<evidence type="ECO:0000313" key="3">
    <source>
        <dbReference type="Proteomes" id="UP001556367"/>
    </source>
</evidence>
<evidence type="ECO:0000256" key="1">
    <source>
        <dbReference type="SAM" id="MobiDB-lite"/>
    </source>
</evidence>
<gene>
    <name evidence="2" type="ORF">HGRIS_004458</name>
</gene>